<sequence length="164" mass="18117">MTNNPNEGDASTTEYPVGRGQSITVNRVIKAPRERVYEAFLNPVDMAMWAAPEGFRADVQEVEAEEGGSFRIENVGEAEGMEQYSHTFEGTYRELVRGEKIVWIEETDEGGDHSTVTITLDSVPDGTEVTLRLEGISQDVDIEEYGVADAWEDSLKKLAGQVEG</sequence>
<dbReference type="RefSeq" id="WP_170830617.1">
    <property type="nucleotide sequence ID" value="NZ_FNHL01000002.1"/>
</dbReference>
<name>A0A1G9UTN1_9EURY</name>
<reference evidence="4" key="1">
    <citation type="submission" date="2016-10" db="EMBL/GenBank/DDBJ databases">
        <authorList>
            <person name="Varghese N."/>
            <person name="Submissions S."/>
        </authorList>
    </citation>
    <scope>NUCLEOTIDE SEQUENCE [LARGE SCALE GENOMIC DNA]</scope>
    <source>
        <strain evidence="4">CGMCC 1.10119</strain>
    </source>
</reference>
<dbReference type="Gene3D" id="3.30.530.20">
    <property type="match status" value="1"/>
</dbReference>
<evidence type="ECO:0000313" key="4">
    <source>
        <dbReference type="Proteomes" id="UP000199451"/>
    </source>
</evidence>
<dbReference type="InterPro" id="IPR023393">
    <property type="entry name" value="START-like_dom_sf"/>
</dbReference>
<dbReference type="Proteomes" id="UP000199451">
    <property type="component" value="Unassembled WGS sequence"/>
</dbReference>
<comment type="similarity">
    <text evidence="1">Belongs to the AHA1 family.</text>
</comment>
<organism evidence="3 4">
    <name type="scientific">Halogranum gelatinilyticum</name>
    <dbReference type="NCBI Taxonomy" id="660521"/>
    <lineage>
        <taxon>Archaea</taxon>
        <taxon>Methanobacteriati</taxon>
        <taxon>Methanobacteriota</taxon>
        <taxon>Stenosarchaea group</taxon>
        <taxon>Halobacteria</taxon>
        <taxon>Halobacteriales</taxon>
        <taxon>Haloferacaceae</taxon>
    </lineage>
</organism>
<feature type="domain" description="Activator of Hsp90 ATPase homologue 1/2-like C-terminal" evidence="2">
    <location>
        <begin position="30"/>
        <end position="160"/>
    </location>
</feature>
<evidence type="ECO:0000313" key="3">
    <source>
        <dbReference type="EMBL" id="SDM63229.1"/>
    </source>
</evidence>
<dbReference type="STRING" id="660521.SAMN04487949_2334"/>
<protein>
    <submittedName>
        <fullName evidence="3">Uncharacterized conserved protein YndB, AHSA1/START domain</fullName>
    </submittedName>
</protein>
<dbReference type="SUPFAM" id="SSF55961">
    <property type="entry name" value="Bet v1-like"/>
    <property type="match status" value="1"/>
</dbReference>
<dbReference type="AlphaFoldDB" id="A0A1G9UTN1"/>
<accession>A0A1G9UTN1</accession>
<dbReference type="OrthoDB" id="165863at2157"/>
<evidence type="ECO:0000256" key="1">
    <source>
        <dbReference type="ARBA" id="ARBA00006817"/>
    </source>
</evidence>
<keyword evidence="4" id="KW-1185">Reference proteome</keyword>
<dbReference type="InterPro" id="IPR013538">
    <property type="entry name" value="ASHA1/2-like_C"/>
</dbReference>
<gene>
    <name evidence="3" type="ORF">SAMN04487949_2334</name>
</gene>
<dbReference type="Pfam" id="PF08327">
    <property type="entry name" value="AHSA1"/>
    <property type="match status" value="1"/>
</dbReference>
<proteinExistence type="inferred from homology"/>
<evidence type="ECO:0000259" key="2">
    <source>
        <dbReference type="Pfam" id="PF08327"/>
    </source>
</evidence>
<dbReference type="EMBL" id="FNHL01000002">
    <property type="protein sequence ID" value="SDM63229.1"/>
    <property type="molecule type" value="Genomic_DNA"/>
</dbReference>